<protein>
    <recommendedName>
        <fullName evidence="1">SET domain-containing protein</fullName>
    </recommendedName>
</protein>
<dbReference type="InterPro" id="IPR001214">
    <property type="entry name" value="SET_dom"/>
</dbReference>
<dbReference type="SUPFAM" id="SSF82199">
    <property type="entry name" value="SET domain"/>
    <property type="match status" value="1"/>
</dbReference>
<dbReference type="InterPro" id="IPR046341">
    <property type="entry name" value="SET_dom_sf"/>
</dbReference>
<feature type="domain" description="SET" evidence="1">
    <location>
        <begin position="39"/>
        <end position="314"/>
    </location>
</feature>
<accession>V2XW52</accession>
<dbReference type="STRING" id="1381753.V2XW52"/>
<dbReference type="GO" id="GO:0016279">
    <property type="term" value="F:protein-lysine N-methyltransferase activity"/>
    <property type="evidence" value="ECO:0007669"/>
    <property type="project" value="TreeGrafter"/>
</dbReference>
<sequence>MKRKRTSSSTPSHSYKPFSADSISHLLDFCTENGVRIDPRLEIRYSIPEGADDGRPIAVFLREGGEDIPVDTNVVYIPKRAVLSMKSTGLEELQLPSGYEPVPFGVGAQLALALALYLEVVKGPGSRWHAYIQSLPENVVDLPVFWSTEAGDKDDLTRREDAKKACSWLRGTEVEQNNTIGLLKTIDAYYEEVVIPVFNLNVHHLSKASPSLKDFYRAYSLVSSRAFIVDAYHGLSMVPVADAFNHTTDNHVQLESEYDVCPECGSLKQCPHDRDLEGTENDRNADTDNDELYYTMTTTSYIPSTTTEVFNTYGAHLSNAQLMAQYGFILDVNEADWVGWDASEIVGEDEYDKVMQIWRLCTAGLLEDAHGDSEVFYMPLNSGGAPDSRRVFSVNSDGRISVQLWCLLAISWVTETQGTLVDEDVVSLVMELLKNTSSDNSSEDTQASRRSIMERAVKLCEDRLGMIGVDGVDAGAELDEVPASMWRTRIAILQVMAEQAMLRSCIEECIYIQMDDC</sequence>
<comment type="caution">
    <text evidence="2">The sequence shown here is derived from an EMBL/GenBank/DDBJ whole genome shotgun (WGS) entry which is preliminary data.</text>
</comment>
<dbReference type="EMBL" id="AWSO01000040">
    <property type="protein sequence ID" value="ESK96775.1"/>
    <property type="molecule type" value="Genomic_DNA"/>
</dbReference>
<dbReference type="GO" id="GO:0005634">
    <property type="term" value="C:nucleus"/>
    <property type="evidence" value="ECO:0007669"/>
    <property type="project" value="TreeGrafter"/>
</dbReference>
<dbReference type="KEGG" id="mrr:Moror_6647"/>
<dbReference type="Gene3D" id="3.90.1410.10">
    <property type="entry name" value="set domain protein methyltransferase, domain 1"/>
    <property type="match status" value="1"/>
</dbReference>
<dbReference type="Proteomes" id="UP000017559">
    <property type="component" value="Unassembled WGS sequence"/>
</dbReference>
<dbReference type="OrthoDB" id="441812at2759"/>
<dbReference type="AlphaFoldDB" id="V2XW52"/>
<dbReference type="CDD" id="cd10527">
    <property type="entry name" value="SET_LSMT"/>
    <property type="match status" value="1"/>
</dbReference>
<dbReference type="PROSITE" id="PS50280">
    <property type="entry name" value="SET"/>
    <property type="match status" value="1"/>
</dbReference>
<organism evidence="2 3">
    <name type="scientific">Moniliophthora roreri (strain MCA 2997)</name>
    <name type="common">Cocoa frosty pod rot fungus</name>
    <name type="synonym">Crinipellis roreri</name>
    <dbReference type="NCBI Taxonomy" id="1381753"/>
    <lineage>
        <taxon>Eukaryota</taxon>
        <taxon>Fungi</taxon>
        <taxon>Dikarya</taxon>
        <taxon>Basidiomycota</taxon>
        <taxon>Agaricomycotina</taxon>
        <taxon>Agaricomycetes</taxon>
        <taxon>Agaricomycetidae</taxon>
        <taxon>Agaricales</taxon>
        <taxon>Marasmiineae</taxon>
        <taxon>Marasmiaceae</taxon>
        <taxon>Moniliophthora</taxon>
    </lineage>
</organism>
<keyword evidence="3" id="KW-1185">Reference proteome</keyword>
<name>V2XW52_MONRO</name>
<dbReference type="InterPro" id="IPR050600">
    <property type="entry name" value="SETD3_SETD6_MTase"/>
</dbReference>
<dbReference type="PANTHER" id="PTHR13271">
    <property type="entry name" value="UNCHARACTERIZED PUTATIVE METHYLTRANSFERASE"/>
    <property type="match status" value="1"/>
</dbReference>
<evidence type="ECO:0000313" key="2">
    <source>
        <dbReference type="EMBL" id="ESK96775.1"/>
    </source>
</evidence>
<gene>
    <name evidence="2" type="ORF">Moror_6647</name>
</gene>
<dbReference type="PANTHER" id="PTHR13271:SF34">
    <property type="entry name" value="N-LYSINE METHYLTRANSFERASE SETD6"/>
    <property type="match status" value="1"/>
</dbReference>
<evidence type="ECO:0000259" key="1">
    <source>
        <dbReference type="PROSITE" id="PS50280"/>
    </source>
</evidence>
<proteinExistence type="predicted"/>
<dbReference type="HOGENOM" id="CLU_023001_0_0_1"/>
<reference evidence="2 3" key="1">
    <citation type="journal article" date="2014" name="BMC Genomics">
        <title>Genome and secretome analysis of the hemibiotrophic fungal pathogen, Moniliophthora roreri, which causes frosty pod rot disease of cacao: mechanisms of the biotrophic and necrotrophic phases.</title>
        <authorList>
            <person name="Meinhardt L.W."/>
            <person name="Costa G.G.L."/>
            <person name="Thomazella D.P.T."/>
            <person name="Teixeira P.J.P.L."/>
            <person name="Carazzolle M.F."/>
            <person name="Schuster S.C."/>
            <person name="Carlson J.E."/>
            <person name="Guiltinan M.J."/>
            <person name="Mieczkowski P."/>
            <person name="Farmer A."/>
            <person name="Ramaraj T."/>
            <person name="Crozier J."/>
            <person name="Davis R.E."/>
            <person name="Shao J."/>
            <person name="Melnick R.L."/>
            <person name="Pereira G.A.G."/>
            <person name="Bailey B.A."/>
        </authorList>
    </citation>
    <scope>NUCLEOTIDE SEQUENCE [LARGE SCALE GENOMIC DNA]</scope>
    <source>
        <strain evidence="2 3">MCA 2997</strain>
    </source>
</reference>
<evidence type="ECO:0000313" key="3">
    <source>
        <dbReference type="Proteomes" id="UP000017559"/>
    </source>
</evidence>